<evidence type="ECO:0000313" key="3">
    <source>
        <dbReference type="Proteomes" id="UP001187415"/>
    </source>
</evidence>
<organism evidence="2 3">
    <name type="scientific">Channa striata</name>
    <name type="common">Snakehead murrel</name>
    <name type="synonym">Ophicephalus striatus</name>
    <dbReference type="NCBI Taxonomy" id="64152"/>
    <lineage>
        <taxon>Eukaryota</taxon>
        <taxon>Metazoa</taxon>
        <taxon>Chordata</taxon>
        <taxon>Craniata</taxon>
        <taxon>Vertebrata</taxon>
        <taxon>Euteleostomi</taxon>
        <taxon>Actinopterygii</taxon>
        <taxon>Neopterygii</taxon>
        <taxon>Teleostei</taxon>
        <taxon>Neoteleostei</taxon>
        <taxon>Acanthomorphata</taxon>
        <taxon>Anabantaria</taxon>
        <taxon>Anabantiformes</taxon>
        <taxon>Channoidei</taxon>
        <taxon>Channidae</taxon>
        <taxon>Channa</taxon>
    </lineage>
</organism>
<dbReference type="AlphaFoldDB" id="A0AA88IJB8"/>
<proteinExistence type="predicted"/>
<reference evidence="2" key="1">
    <citation type="submission" date="2023-07" db="EMBL/GenBank/DDBJ databases">
        <title>Chromosome-level Genome Assembly of Striped Snakehead (Channa striata).</title>
        <authorList>
            <person name="Liu H."/>
        </authorList>
    </citation>
    <scope>NUCLEOTIDE SEQUENCE</scope>
    <source>
        <strain evidence="2">Gz</strain>
        <tissue evidence="2">Muscle</tissue>
    </source>
</reference>
<gene>
    <name evidence="2" type="ORF">Q5P01_000025</name>
</gene>
<sequence length="304" mass="31639">MTSATLRRRAPGVRPSALRAGSGARPCRGGSGGALGARPGRSQDKGGGGACRGAQRQPDGGAAPAQAPCGEARRRGRSPAREAQAAEAGRARLRRGEGERASPDPLGTRGFRQKRAGGRGFHDLHGLIFETSICYWQDQPGSPGGSGRVAAGRDFALGAPAGGARGSQCGPPDEEGRPSSGEGLRNNVLAEARGVLRGGVPPLAGQGWPTGRGLRGRTAGAGQASRSRYRSFGLGGAPEGFAGPSAWPSRPWRPTRRRRNRPPEHQRKAGGGALRWRVWVANRVGFVPLVLRQSRFRAPGTPAE</sequence>
<name>A0AA88IJB8_CHASR</name>
<feature type="region of interest" description="Disordered" evidence="1">
    <location>
        <begin position="200"/>
        <end position="271"/>
    </location>
</feature>
<feature type="compositionally biased region" description="Basic residues" evidence="1">
    <location>
        <begin position="1"/>
        <end position="11"/>
    </location>
</feature>
<accession>A0AA88IJB8</accession>
<feature type="region of interest" description="Disordered" evidence="1">
    <location>
        <begin position="157"/>
        <end position="184"/>
    </location>
</feature>
<protein>
    <submittedName>
        <fullName evidence="2">Uncharacterized protein</fullName>
    </submittedName>
</protein>
<dbReference type="Proteomes" id="UP001187415">
    <property type="component" value="Unassembled WGS sequence"/>
</dbReference>
<feature type="compositionally biased region" description="Low complexity" evidence="1">
    <location>
        <begin position="52"/>
        <end position="70"/>
    </location>
</feature>
<keyword evidence="3" id="KW-1185">Reference proteome</keyword>
<comment type="caution">
    <text evidence="2">The sequence shown here is derived from an EMBL/GenBank/DDBJ whole genome shotgun (WGS) entry which is preliminary data.</text>
</comment>
<evidence type="ECO:0000313" key="2">
    <source>
        <dbReference type="EMBL" id="KAK2812318.1"/>
    </source>
</evidence>
<dbReference type="EMBL" id="JAUPFM010000131">
    <property type="protein sequence ID" value="KAK2812318.1"/>
    <property type="molecule type" value="Genomic_DNA"/>
</dbReference>
<feature type="region of interest" description="Disordered" evidence="1">
    <location>
        <begin position="1"/>
        <end position="117"/>
    </location>
</feature>
<evidence type="ECO:0000256" key="1">
    <source>
        <dbReference type="SAM" id="MobiDB-lite"/>
    </source>
</evidence>